<dbReference type="AlphaFoldDB" id="A0AAQ4CUJ3"/>
<evidence type="ECO:0000313" key="2">
    <source>
        <dbReference type="Proteomes" id="UP001319921"/>
    </source>
</evidence>
<accession>A0AAQ4CUJ3</accession>
<reference evidence="1 2" key="1">
    <citation type="journal article" date="2022" name="Microbiol. Resour. Announc.">
        <title>Complete Genome Sequence of the Hyperthermophilic and Acidophilic Archaeon Saccharolobus caldissimus Strain HS-3T.</title>
        <authorList>
            <person name="Sakai H.D."/>
            <person name="Kurosawa N."/>
        </authorList>
    </citation>
    <scope>NUCLEOTIDE SEQUENCE [LARGE SCALE GENOMIC DNA]</scope>
    <source>
        <strain evidence="1 2">JCM32116</strain>
    </source>
</reference>
<gene>
    <name evidence="1" type="ORF">SACC_24910</name>
</gene>
<organism evidence="1 2">
    <name type="scientific">Saccharolobus caldissimus</name>
    <dbReference type="NCBI Taxonomy" id="1702097"/>
    <lineage>
        <taxon>Archaea</taxon>
        <taxon>Thermoproteota</taxon>
        <taxon>Thermoprotei</taxon>
        <taxon>Sulfolobales</taxon>
        <taxon>Sulfolobaceae</taxon>
        <taxon>Saccharolobus</taxon>
    </lineage>
</organism>
<evidence type="ECO:0000313" key="1">
    <source>
        <dbReference type="EMBL" id="BDB99474.1"/>
    </source>
</evidence>
<dbReference type="KEGG" id="scas:SACC_24910"/>
<protein>
    <submittedName>
        <fullName evidence="1">Uncharacterized protein</fullName>
    </submittedName>
</protein>
<dbReference type="EMBL" id="AP025226">
    <property type="protein sequence ID" value="BDB99474.1"/>
    <property type="molecule type" value="Genomic_DNA"/>
</dbReference>
<keyword evidence="2" id="KW-1185">Reference proteome</keyword>
<sequence>MDEISIKLPKKVIYDDDTSEILSKDYVKVEGNLKTLYK</sequence>
<proteinExistence type="predicted"/>
<name>A0AAQ4CUJ3_9CREN</name>
<dbReference type="Proteomes" id="UP001319921">
    <property type="component" value="Chromosome"/>
</dbReference>